<dbReference type="InterPro" id="IPR036192">
    <property type="entry name" value="Cell_div_ZapA-like_sf"/>
</dbReference>
<dbReference type="SUPFAM" id="SSF102829">
    <property type="entry name" value="Cell division protein ZapA-like"/>
    <property type="match status" value="1"/>
</dbReference>
<name>A0A2N7PQ39_9BACT</name>
<dbReference type="EMBL" id="PNIK01000015">
    <property type="protein sequence ID" value="PMP68759.1"/>
    <property type="molecule type" value="Genomic_DNA"/>
</dbReference>
<protein>
    <recommendedName>
        <fullName evidence="3">Cell division protein ZapA</fullName>
    </recommendedName>
</protein>
<evidence type="ECO:0008006" key="3">
    <source>
        <dbReference type="Google" id="ProtNLM"/>
    </source>
</evidence>
<dbReference type="InterPro" id="IPR007838">
    <property type="entry name" value="Cell_div_ZapA-like"/>
</dbReference>
<dbReference type="Gene3D" id="6.10.250.790">
    <property type="match status" value="1"/>
</dbReference>
<gene>
    <name evidence="1" type="ORF">C0190_01150</name>
</gene>
<dbReference type="Proteomes" id="UP000235460">
    <property type="component" value="Unassembled WGS sequence"/>
</dbReference>
<reference evidence="1 2" key="1">
    <citation type="submission" date="2018-01" db="EMBL/GenBank/DDBJ databases">
        <title>Metagenomic assembled genomes from two thermal pools in the Uzon Caldera, Kamchatka, Russia.</title>
        <authorList>
            <person name="Wilkins L."/>
            <person name="Ettinger C."/>
        </authorList>
    </citation>
    <scope>NUCLEOTIDE SEQUENCE [LARGE SCALE GENOMIC DNA]</scope>
    <source>
        <strain evidence="1">ZAV-08</strain>
    </source>
</reference>
<dbReference type="AlphaFoldDB" id="A0A2N7PQ39"/>
<comment type="caution">
    <text evidence="1">The sequence shown here is derived from an EMBL/GenBank/DDBJ whole genome shotgun (WGS) entry which is preliminary data.</text>
</comment>
<evidence type="ECO:0000313" key="2">
    <source>
        <dbReference type="Proteomes" id="UP000235460"/>
    </source>
</evidence>
<evidence type="ECO:0000313" key="1">
    <source>
        <dbReference type="EMBL" id="PMP68759.1"/>
    </source>
</evidence>
<accession>A0A2N7PQ39</accession>
<organism evidence="1 2">
    <name type="scientific">Thermodesulfobacterium geofontis</name>
    <dbReference type="NCBI Taxonomy" id="1295609"/>
    <lineage>
        <taxon>Bacteria</taxon>
        <taxon>Pseudomonadati</taxon>
        <taxon>Thermodesulfobacteriota</taxon>
        <taxon>Thermodesulfobacteria</taxon>
        <taxon>Thermodesulfobacteriales</taxon>
        <taxon>Thermodesulfobacteriaceae</taxon>
        <taxon>Thermodesulfobacterium</taxon>
    </lineage>
</organism>
<proteinExistence type="predicted"/>
<sequence>MQKLKEISFEFLGQTFFFRSYVPEEEVKEVLEYLEGKKREVENFKKVPTFKLVVWLLLQVAHDYIKIKKEKEALERCVKNQLNKVGEFLKKETLSWGVREDDINLPS</sequence>
<dbReference type="Pfam" id="PF05164">
    <property type="entry name" value="ZapA"/>
    <property type="match status" value="1"/>
</dbReference>
<dbReference type="InterPro" id="IPR053712">
    <property type="entry name" value="Bac_CellDiv_Activator"/>
</dbReference>